<evidence type="ECO:0000256" key="1">
    <source>
        <dbReference type="SAM" id="MobiDB-lite"/>
    </source>
</evidence>
<protein>
    <submittedName>
        <fullName evidence="2">Uncharacterized protein</fullName>
    </submittedName>
</protein>
<feature type="region of interest" description="Disordered" evidence="1">
    <location>
        <begin position="81"/>
        <end position="108"/>
    </location>
</feature>
<dbReference type="AlphaFoldDB" id="A0A6A4KUL7"/>
<keyword evidence="3" id="KW-1185">Reference proteome</keyword>
<evidence type="ECO:0000313" key="2">
    <source>
        <dbReference type="EMBL" id="KAE9449270.1"/>
    </source>
</evidence>
<sequence length="147" mass="16381">MSFSGVGSTRCEEAMQVEDDIISDDMGSEQIAGERKKIRLSMEQVKALEKSFELLVLKGIESSGNGPINLKKETEVSWSNGSDKHKIFHSSNGTHLPQNSSRSSSENIQFQKFDQTVTDESLCNMFMGGIAGDQSGFWPWPEQQHLH</sequence>
<accession>A0A6A4KUL7</accession>
<dbReference type="Proteomes" id="UP000428333">
    <property type="component" value="Linkage Group LG11"/>
</dbReference>
<dbReference type="OrthoDB" id="6159439at2759"/>
<comment type="caution">
    <text evidence="2">The sequence shown here is derived from an EMBL/GenBank/DDBJ whole genome shotgun (WGS) entry which is preliminary data.</text>
</comment>
<organism evidence="2 3">
    <name type="scientific">Rhododendron williamsianum</name>
    <dbReference type="NCBI Taxonomy" id="262921"/>
    <lineage>
        <taxon>Eukaryota</taxon>
        <taxon>Viridiplantae</taxon>
        <taxon>Streptophyta</taxon>
        <taxon>Embryophyta</taxon>
        <taxon>Tracheophyta</taxon>
        <taxon>Spermatophyta</taxon>
        <taxon>Magnoliopsida</taxon>
        <taxon>eudicotyledons</taxon>
        <taxon>Gunneridae</taxon>
        <taxon>Pentapetalae</taxon>
        <taxon>asterids</taxon>
        <taxon>Ericales</taxon>
        <taxon>Ericaceae</taxon>
        <taxon>Ericoideae</taxon>
        <taxon>Rhodoreae</taxon>
        <taxon>Rhododendron</taxon>
    </lineage>
</organism>
<gene>
    <name evidence="2" type="ORF">C3L33_18841</name>
</gene>
<feature type="compositionally biased region" description="Acidic residues" evidence="1">
    <location>
        <begin position="15"/>
        <end position="27"/>
    </location>
</feature>
<feature type="region of interest" description="Disordered" evidence="1">
    <location>
        <begin position="1"/>
        <end position="28"/>
    </location>
</feature>
<evidence type="ECO:0000313" key="3">
    <source>
        <dbReference type="Proteomes" id="UP000428333"/>
    </source>
</evidence>
<proteinExistence type="predicted"/>
<feature type="non-terminal residue" evidence="2">
    <location>
        <position position="1"/>
    </location>
</feature>
<feature type="compositionally biased region" description="Polar residues" evidence="1">
    <location>
        <begin position="89"/>
        <end position="108"/>
    </location>
</feature>
<reference evidence="2 3" key="1">
    <citation type="journal article" date="2019" name="Genome Biol. Evol.">
        <title>The Rhododendron genome and chromosomal organization provide insight into shared whole-genome duplications across the heath family (Ericaceae).</title>
        <authorList>
            <person name="Soza V.L."/>
            <person name="Lindsley D."/>
            <person name="Waalkes A."/>
            <person name="Ramage E."/>
            <person name="Patwardhan R.P."/>
            <person name="Burton J.N."/>
            <person name="Adey A."/>
            <person name="Kumar A."/>
            <person name="Qiu R."/>
            <person name="Shendure J."/>
            <person name="Hall B."/>
        </authorList>
    </citation>
    <scope>NUCLEOTIDE SEQUENCE [LARGE SCALE GENOMIC DNA]</scope>
    <source>
        <strain evidence="2">RSF 1966-606</strain>
    </source>
</reference>
<dbReference type="EMBL" id="QEFC01003186">
    <property type="protein sequence ID" value="KAE9449270.1"/>
    <property type="molecule type" value="Genomic_DNA"/>
</dbReference>
<name>A0A6A4KUL7_9ERIC</name>